<dbReference type="EMBL" id="BAMD01000150">
    <property type="protein sequence ID" value="GAF05893.1"/>
    <property type="molecule type" value="Genomic_DNA"/>
</dbReference>
<reference evidence="1 2" key="1">
    <citation type="journal article" date="2014" name="Genome Announc.">
        <title>Draft Genome Sequence of Cytophaga fermentans JCM 21142T, a Facultative Anaerobe Isolated from Marine Mud.</title>
        <authorList>
            <person name="Starns D."/>
            <person name="Oshima K."/>
            <person name="Suda W."/>
            <person name="Iino T."/>
            <person name="Yuki M."/>
            <person name="Inoue J."/>
            <person name="Kitamura K."/>
            <person name="Iida T."/>
            <person name="Darby A."/>
            <person name="Hattori M."/>
            <person name="Ohkuma M."/>
        </authorList>
    </citation>
    <scope>NUCLEOTIDE SEQUENCE [LARGE SCALE GENOMIC DNA]</scope>
    <source>
        <strain evidence="1 2">JCM 21142</strain>
    </source>
</reference>
<comment type="caution">
    <text evidence="1">The sequence shown here is derived from an EMBL/GenBank/DDBJ whole genome shotgun (WGS) entry which is preliminary data.</text>
</comment>
<accession>W7YEJ3</accession>
<organism evidence="1 2">
    <name type="scientific">Saccharicrinis fermentans DSM 9555 = JCM 21142</name>
    <dbReference type="NCBI Taxonomy" id="869213"/>
    <lineage>
        <taxon>Bacteria</taxon>
        <taxon>Pseudomonadati</taxon>
        <taxon>Bacteroidota</taxon>
        <taxon>Bacteroidia</taxon>
        <taxon>Marinilabiliales</taxon>
        <taxon>Marinilabiliaceae</taxon>
        <taxon>Saccharicrinis</taxon>
    </lineage>
</organism>
<dbReference type="STRING" id="869213.GCA_000517085_02156"/>
<dbReference type="AlphaFoldDB" id="W7YEJ3"/>
<protein>
    <submittedName>
        <fullName evidence="1">Uncharacterized protein</fullName>
    </submittedName>
</protein>
<name>W7YEJ3_9BACT</name>
<sequence length="50" mass="5807">MKRAIIKYLASLIFDSRTGVYLILASSILPLKEKYRHMKRAMRVISHTGE</sequence>
<evidence type="ECO:0000313" key="1">
    <source>
        <dbReference type="EMBL" id="GAF05893.1"/>
    </source>
</evidence>
<keyword evidence="2" id="KW-1185">Reference proteome</keyword>
<proteinExistence type="predicted"/>
<dbReference type="Proteomes" id="UP000019402">
    <property type="component" value="Unassembled WGS sequence"/>
</dbReference>
<evidence type="ECO:0000313" key="2">
    <source>
        <dbReference type="Proteomes" id="UP000019402"/>
    </source>
</evidence>
<gene>
    <name evidence="1" type="ORF">JCM21142_124652</name>
</gene>